<feature type="non-terminal residue" evidence="1">
    <location>
        <position position="163"/>
    </location>
</feature>
<proteinExistence type="predicted"/>
<organism evidence="1 2">
    <name type="scientific">Chlamydomonas eustigma</name>
    <dbReference type="NCBI Taxonomy" id="1157962"/>
    <lineage>
        <taxon>Eukaryota</taxon>
        <taxon>Viridiplantae</taxon>
        <taxon>Chlorophyta</taxon>
        <taxon>core chlorophytes</taxon>
        <taxon>Chlorophyceae</taxon>
        <taxon>CS clade</taxon>
        <taxon>Chlamydomonadales</taxon>
        <taxon>Chlamydomonadaceae</taxon>
        <taxon>Chlamydomonas</taxon>
    </lineage>
</organism>
<evidence type="ECO:0000313" key="1">
    <source>
        <dbReference type="EMBL" id="GAX86646.1"/>
    </source>
</evidence>
<comment type="caution">
    <text evidence="1">The sequence shown here is derived from an EMBL/GenBank/DDBJ whole genome shotgun (WGS) entry which is preliminary data.</text>
</comment>
<dbReference type="EMBL" id="BEGY01000437">
    <property type="protein sequence ID" value="GAX86646.1"/>
    <property type="molecule type" value="Genomic_DNA"/>
</dbReference>
<name>A0A250XUD5_9CHLO</name>
<gene>
    <name evidence="1" type="ORF">CEUSTIGMA_g14054.t1</name>
</gene>
<dbReference type="Proteomes" id="UP000232323">
    <property type="component" value="Unassembled WGS sequence"/>
</dbReference>
<dbReference type="AlphaFoldDB" id="A0A250XUD5"/>
<reference evidence="1 2" key="1">
    <citation type="submission" date="2017-08" db="EMBL/GenBank/DDBJ databases">
        <title>Acidophilic green algal genome provides insights into adaptation to an acidic environment.</title>
        <authorList>
            <person name="Hirooka S."/>
            <person name="Hirose Y."/>
            <person name="Kanesaki Y."/>
            <person name="Higuchi S."/>
            <person name="Fujiwara T."/>
            <person name="Onuma R."/>
            <person name="Era A."/>
            <person name="Ohbayashi R."/>
            <person name="Uzuka A."/>
            <person name="Nozaki H."/>
            <person name="Yoshikawa H."/>
            <person name="Miyagishima S.Y."/>
        </authorList>
    </citation>
    <scope>NUCLEOTIDE SEQUENCE [LARGE SCALE GENOMIC DNA]</scope>
    <source>
        <strain evidence="1 2">NIES-2499</strain>
    </source>
</reference>
<protein>
    <submittedName>
        <fullName evidence="1">Uncharacterized protein</fullName>
    </submittedName>
</protein>
<keyword evidence="2" id="KW-1185">Reference proteome</keyword>
<accession>A0A250XUD5</accession>
<sequence>MADPTFRHSAYIPTSRSEGFSKYFLTLIAQRRELREECMKHALSQGSMHADSLQKSLLFTNMSIQGVESERKDLQQELALSLETCHPLSSAECLRHLQLTAGAPLSDAPDSQAVLLYFKARLAALHCEQRSMQAHLLKLRRCHLQHVKSLVLRPELSEPALPR</sequence>
<evidence type="ECO:0000313" key="2">
    <source>
        <dbReference type="Proteomes" id="UP000232323"/>
    </source>
</evidence>